<gene>
    <name evidence="1" type="ORF">A3F83_01825</name>
</gene>
<proteinExistence type="predicted"/>
<protein>
    <recommendedName>
        <fullName evidence="3">Glycoside hydrolase 123 C-terminal domain-containing protein</fullName>
    </recommendedName>
</protein>
<evidence type="ECO:0000313" key="2">
    <source>
        <dbReference type="Proteomes" id="UP000179129"/>
    </source>
</evidence>
<dbReference type="Gene3D" id="2.60.120.260">
    <property type="entry name" value="Galactose-binding domain-like"/>
    <property type="match status" value="1"/>
</dbReference>
<dbReference type="AlphaFoldDB" id="A0A1F5Z2K8"/>
<comment type="caution">
    <text evidence="1">The sequence shown here is derived from an EMBL/GenBank/DDBJ whole genome shotgun (WGS) entry which is preliminary data.</text>
</comment>
<dbReference type="EMBL" id="MFIX01000013">
    <property type="protein sequence ID" value="OGG06656.1"/>
    <property type="molecule type" value="Genomic_DNA"/>
</dbReference>
<accession>A0A1F5Z2K8</accession>
<evidence type="ECO:0000313" key="1">
    <source>
        <dbReference type="EMBL" id="OGG06656.1"/>
    </source>
</evidence>
<organism evidence="1 2">
    <name type="scientific">Candidatus Glassbacteria bacterium RIFCSPLOWO2_12_FULL_58_11</name>
    <dbReference type="NCBI Taxonomy" id="1817867"/>
    <lineage>
        <taxon>Bacteria</taxon>
        <taxon>Candidatus Glassiibacteriota</taxon>
    </lineage>
</organism>
<dbReference type="Proteomes" id="UP000179129">
    <property type="component" value="Unassembled WGS sequence"/>
</dbReference>
<name>A0A1F5Z2K8_9BACT</name>
<evidence type="ECO:0008006" key="3">
    <source>
        <dbReference type="Google" id="ProtNLM"/>
    </source>
</evidence>
<sequence>MILLCPFMLAFPSCRKIEPAEVPLLETEAGPLPWVTEGSRGLARETYLDRGERKHSLLVAADSSAILVFSSPPIEVKPGRPVSFSYAFRSLAAVGEILQVKLSLYDNKGNPLADSLFHRIEARGGDTGPGDTRGWIEYTRAIKVPEGTARVRVFLSSKPEKGQVWIGRTAFAGGEGWLAYASTFSTHLGRHPEDKYLFTAGRFIDSDSLCAPIEAETEAGLMYFERKGLVDAWPYANPRPEDRTAVLSEKVPRGAVAPFVLGVKALQNLTGVEVALSSQPSGANGVLRTRPVLYQGRYAATRLESSWGTVFGIRTRLLEEPGPRPLQRNENQFFWLDVPVPPNVEPGAYEGELTVSAVGHPALQVPFRVEVVGVDLPPLPEERVVGLYYYPPEDLALMEAQFRDMSEHGANSISLSGSFVELSPAGNVRLDWERIQRIDRIMGLMRRYGMFRPTALYVVDMFKKLGLPRRAADWTPQHKTLFSEAIRQMDLTARQRGWCRLMFFAVDEPANDPESMDLARLTLGLLRSMPGIMPICDLNTPGSVEELSTFLDAVVIQISSVSPQTVGLVREKGLKTFFYLPAFGSADVGGDAAYQGAIPGFFLPRSGADGIYYFAYQSVEGDPYDELDGSHRDWCAAYPAPEPRYVYPSPEWQGIRRGIEDLRLVELTRQLIERCAAQTEPQAVQAGQAAGAKLEEILSQVKPSGPEVIYQLHHELPNYICDNWRQELLERVIEMQKTLGR</sequence>
<reference evidence="1 2" key="1">
    <citation type="journal article" date="2016" name="Nat. Commun.">
        <title>Thousands of microbial genomes shed light on interconnected biogeochemical processes in an aquifer system.</title>
        <authorList>
            <person name="Anantharaman K."/>
            <person name="Brown C.T."/>
            <person name="Hug L.A."/>
            <person name="Sharon I."/>
            <person name="Castelle C.J."/>
            <person name="Probst A.J."/>
            <person name="Thomas B.C."/>
            <person name="Singh A."/>
            <person name="Wilkins M.J."/>
            <person name="Karaoz U."/>
            <person name="Brodie E.L."/>
            <person name="Williams K.H."/>
            <person name="Hubbard S.S."/>
            <person name="Banfield J.F."/>
        </authorList>
    </citation>
    <scope>NUCLEOTIDE SEQUENCE [LARGE SCALE GENOMIC DNA]</scope>
</reference>